<organism evidence="4">
    <name type="scientific">Enterobius vermicularis</name>
    <name type="common">Human pinworm</name>
    <dbReference type="NCBI Taxonomy" id="51028"/>
    <lineage>
        <taxon>Eukaryota</taxon>
        <taxon>Metazoa</taxon>
        <taxon>Ecdysozoa</taxon>
        <taxon>Nematoda</taxon>
        <taxon>Chromadorea</taxon>
        <taxon>Rhabditida</taxon>
        <taxon>Spirurina</taxon>
        <taxon>Oxyuridomorpha</taxon>
        <taxon>Oxyuroidea</taxon>
        <taxon>Oxyuridae</taxon>
        <taxon>Enterobius</taxon>
    </lineage>
</organism>
<evidence type="ECO:0000313" key="4">
    <source>
        <dbReference type="WBParaSite" id="EVEC_0000198601-mRNA-1"/>
    </source>
</evidence>
<name>A0A0N4UWV3_ENTVE</name>
<sequence>MSFDDALLKALNHSTTHHAFDGYILPGFRVWQLCAILKPAILRLFTVVVVCCFSRVRIPRTKRQIELSAAKRKMRKKHIEQKQQNLQSYPQGIFYFVLAFLFFLYTGSRLTT</sequence>
<keyword evidence="3" id="KW-1185">Reference proteome</keyword>
<dbReference type="WBParaSite" id="EVEC_0000198601-mRNA-1">
    <property type="protein sequence ID" value="EVEC_0000198601-mRNA-1"/>
    <property type="gene ID" value="EVEC_0000198601"/>
</dbReference>
<dbReference type="PANTHER" id="PTHR28635">
    <property type="entry name" value="TRANSMEMBRANE INNER EAR EXPRESSED PROTEIN"/>
    <property type="match status" value="1"/>
</dbReference>
<accession>A0A0N4UWV3</accession>
<gene>
    <name evidence="2" type="ORF">EVEC_LOCUS1694</name>
</gene>
<evidence type="ECO:0000256" key="1">
    <source>
        <dbReference type="SAM" id="Phobius"/>
    </source>
</evidence>
<dbReference type="EMBL" id="UXUI01007253">
    <property type="protein sequence ID" value="VDD86551.1"/>
    <property type="molecule type" value="Genomic_DNA"/>
</dbReference>
<protein>
    <submittedName>
        <fullName evidence="4">Transmembrane protein</fullName>
    </submittedName>
</protein>
<keyword evidence="1" id="KW-0472">Membrane</keyword>
<feature type="transmembrane region" description="Helical" evidence="1">
    <location>
        <begin position="92"/>
        <end position="110"/>
    </location>
</feature>
<dbReference type="STRING" id="51028.A0A0N4UWV3"/>
<keyword evidence="1" id="KW-1133">Transmembrane helix</keyword>
<feature type="transmembrane region" description="Helical" evidence="1">
    <location>
        <begin position="30"/>
        <end position="53"/>
    </location>
</feature>
<evidence type="ECO:0000313" key="2">
    <source>
        <dbReference type="EMBL" id="VDD86551.1"/>
    </source>
</evidence>
<reference evidence="2 3" key="2">
    <citation type="submission" date="2018-10" db="EMBL/GenBank/DDBJ databases">
        <authorList>
            <consortium name="Pathogen Informatics"/>
        </authorList>
    </citation>
    <scope>NUCLEOTIDE SEQUENCE [LARGE SCALE GENOMIC DNA]</scope>
</reference>
<dbReference type="OrthoDB" id="6154284at2759"/>
<dbReference type="InterPro" id="IPR032006">
    <property type="entry name" value="TMIE"/>
</dbReference>
<dbReference type="PANTHER" id="PTHR28635:SF1">
    <property type="entry name" value="TRANSMEMBRANE INNER EAR EXPRESSED PROTEIN"/>
    <property type="match status" value="1"/>
</dbReference>
<dbReference type="Pfam" id="PF16038">
    <property type="entry name" value="TMIE"/>
    <property type="match status" value="1"/>
</dbReference>
<dbReference type="AlphaFoldDB" id="A0A0N4UWV3"/>
<dbReference type="Proteomes" id="UP000274131">
    <property type="component" value="Unassembled WGS sequence"/>
</dbReference>
<proteinExistence type="predicted"/>
<reference evidence="4" key="1">
    <citation type="submission" date="2017-02" db="UniProtKB">
        <authorList>
            <consortium name="WormBaseParasite"/>
        </authorList>
    </citation>
    <scope>IDENTIFICATION</scope>
</reference>
<keyword evidence="1" id="KW-0812">Transmembrane</keyword>
<evidence type="ECO:0000313" key="3">
    <source>
        <dbReference type="Proteomes" id="UP000274131"/>
    </source>
</evidence>